<feature type="compositionally biased region" description="Basic and acidic residues" evidence="1">
    <location>
        <begin position="67"/>
        <end position="83"/>
    </location>
</feature>
<feature type="region of interest" description="Disordered" evidence="1">
    <location>
        <begin position="1"/>
        <end position="34"/>
    </location>
</feature>
<dbReference type="RefSeq" id="XP_047773790.1">
    <property type="nucleotide sequence ID" value="XM_047926132.1"/>
</dbReference>
<dbReference type="GeneID" id="72006864"/>
<comment type="caution">
    <text evidence="2">The sequence shown here is derived from an EMBL/GenBank/DDBJ whole genome shotgun (WGS) entry which is preliminary data.</text>
</comment>
<evidence type="ECO:0000313" key="2">
    <source>
        <dbReference type="EMBL" id="KAH9830486.1"/>
    </source>
</evidence>
<dbReference type="EMBL" id="JADCUA010000031">
    <property type="protein sequence ID" value="KAH9830486.1"/>
    <property type="molecule type" value="Genomic_DNA"/>
</dbReference>
<reference evidence="2 3" key="1">
    <citation type="journal article" date="2021" name="Environ. Microbiol.">
        <title>Gene family expansions and transcriptome signatures uncover fungal adaptations to wood decay.</title>
        <authorList>
            <person name="Hage H."/>
            <person name="Miyauchi S."/>
            <person name="Viragh M."/>
            <person name="Drula E."/>
            <person name="Min B."/>
            <person name="Chaduli D."/>
            <person name="Navarro D."/>
            <person name="Favel A."/>
            <person name="Norest M."/>
            <person name="Lesage-Meessen L."/>
            <person name="Balint B."/>
            <person name="Merenyi Z."/>
            <person name="de Eugenio L."/>
            <person name="Morin E."/>
            <person name="Martinez A.T."/>
            <person name="Baldrian P."/>
            <person name="Stursova M."/>
            <person name="Martinez M.J."/>
            <person name="Novotny C."/>
            <person name="Magnuson J.K."/>
            <person name="Spatafora J.W."/>
            <person name="Maurice S."/>
            <person name="Pangilinan J."/>
            <person name="Andreopoulos W."/>
            <person name="LaButti K."/>
            <person name="Hundley H."/>
            <person name="Na H."/>
            <person name="Kuo A."/>
            <person name="Barry K."/>
            <person name="Lipzen A."/>
            <person name="Henrissat B."/>
            <person name="Riley R."/>
            <person name="Ahrendt S."/>
            <person name="Nagy L.G."/>
            <person name="Grigoriev I.V."/>
            <person name="Martin F."/>
            <person name="Rosso M.N."/>
        </authorList>
    </citation>
    <scope>NUCLEOTIDE SEQUENCE [LARGE SCALE GENOMIC DNA]</scope>
    <source>
        <strain evidence="2 3">CIRM-BRFM 1785</strain>
    </source>
</reference>
<keyword evidence="3" id="KW-1185">Reference proteome</keyword>
<proteinExistence type="predicted"/>
<feature type="region of interest" description="Disordered" evidence="1">
    <location>
        <begin position="64"/>
        <end position="96"/>
    </location>
</feature>
<protein>
    <submittedName>
        <fullName evidence="2">Uncharacterized protein</fullName>
    </submittedName>
</protein>
<evidence type="ECO:0000256" key="1">
    <source>
        <dbReference type="SAM" id="MobiDB-lite"/>
    </source>
</evidence>
<evidence type="ECO:0000313" key="3">
    <source>
        <dbReference type="Proteomes" id="UP000814176"/>
    </source>
</evidence>
<organism evidence="2 3">
    <name type="scientific">Rhodofomes roseus</name>
    <dbReference type="NCBI Taxonomy" id="34475"/>
    <lineage>
        <taxon>Eukaryota</taxon>
        <taxon>Fungi</taxon>
        <taxon>Dikarya</taxon>
        <taxon>Basidiomycota</taxon>
        <taxon>Agaricomycotina</taxon>
        <taxon>Agaricomycetes</taxon>
        <taxon>Polyporales</taxon>
        <taxon>Rhodofomes</taxon>
    </lineage>
</organism>
<accession>A0ABQ8K1D7</accession>
<gene>
    <name evidence="2" type="ORF">C8Q71DRAFT_817536</name>
</gene>
<sequence>MASALTVSYELHPPPETPQEGLQAQKTHTFPVPSEKKGKEYYESLRKAVAEARSTFGEELTAWRDAVGAREQTKESKLPKKNEDEDEDEDEEQEDQ</sequence>
<feature type="compositionally biased region" description="Acidic residues" evidence="1">
    <location>
        <begin position="84"/>
        <end position="96"/>
    </location>
</feature>
<dbReference type="Proteomes" id="UP000814176">
    <property type="component" value="Unassembled WGS sequence"/>
</dbReference>
<name>A0ABQ8K1D7_9APHY</name>